<reference evidence="2" key="1">
    <citation type="journal article" date="2023" name="G3 (Bethesda)">
        <title>Genome assembly and association tests identify interacting loci associated with vigor, precocity, and sex in interspecific pistachio rootstocks.</title>
        <authorList>
            <person name="Palmer W."/>
            <person name="Jacygrad E."/>
            <person name="Sagayaradj S."/>
            <person name="Cavanaugh K."/>
            <person name="Han R."/>
            <person name="Bertier L."/>
            <person name="Beede B."/>
            <person name="Kafkas S."/>
            <person name="Golino D."/>
            <person name="Preece J."/>
            <person name="Michelmore R."/>
        </authorList>
    </citation>
    <scope>NUCLEOTIDE SEQUENCE [LARGE SCALE GENOMIC DNA]</scope>
</reference>
<sequence length="174" mass="19662">MISRLLSLQESQPEFYTDEIIKGLILIMLLAGTETSVVTLEWVLSNLLNHPEVLKKARDELENQLGEHLMNKQDLSKLHYLQHIISETFRLYPAALLLVPHMSSNDCSVEGYDIPRKTMLLDDPLSFKPERFENGENMAHKLMPFGLGKRACPGAGLAQRVIGLTLSSLIQCFE</sequence>
<accession>A0ACC1BFF9</accession>
<comment type="caution">
    <text evidence="1">The sequence shown here is derived from an EMBL/GenBank/DDBJ whole genome shotgun (WGS) entry which is preliminary data.</text>
</comment>
<organism evidence="1 2">
    <name type="scientific">Pistacia atlantica</name>
    <dbReference type="NCBI Taxonomy" id="434234"/>
    <lineage>
        <taxon>Eukaryota</taxon>
        <taxon>Viridiplantae</taxon>
        <taxon>Streptophyta</taxon>
        <taxon>Embryophyta</taxon>
        <taxon>Tracheophyta</taxon>
        <taxon>Spermatophyta</taxon>
        <taxon>Magnoliopsida</taxon>
        <taxon>eudicotyledons</taxon>
        <taxon>Gunneridae</taxon>
        <taxon>Pentapetalae</taxon>
        <taxon>rosids</taxon>
        <taxon>malvids</taxon>
        <taxon>Sapindales</taxon>
        <taxon>Anacardiaceae</taxon>
        <taxon>Pistacia</taxon>
    </lineage>
</organism>
<protein>
    <submittedName>
        <fullName evidence="1">Uncharacterized protein</fullName>
    </submittedName>
</protein>
<proteinExistence type="predicted"/>
<name>A0ACC1BFF9_9ROSI</name>
<gene>
    <name evidence="1" type="ORF">Patl1_28600</name>
</gene>
<dbReference type="Proteomes" id="UP001164250">
    <property type="component" value="Chromosome 5"/>
</dbReference>
<dbReference type="EMBL" id="CM047901">
    <property type="protein sequence ID" value="KAJ0097678.1"/>
    <property type="molecule type" value="Genomic_DNA"/>
</dbReference>
<keyword evidence="2" id="KW-1185">Reference proteome</keyword>
<evidence type="ECO:0000313" key="2">
    <source>
        <dbReference type="Proteomes" id="UP001164250"/>
    </source>
</evidence>
<evidence type="ECO:0000313" key="1">
    <source>
        <dbReference type="EMBL" id="KAJ0097678.1"/>
    </source>
</evidence>